<dbReference type="Proteomes" id="UP001278087">
    <property type="component" value="Unassembled WGS sequence"/>
</dbReference>
<protein>
    <submittedName>
        <fullName evidence="1">Small toxic inner membrane protein TimP</fullName>
    </submittedName>
</protein>
<comment type="caution">
    <text evidence="1">The sequence shown here is derived from an EMBL/GenBank/DDBJ whole genome shotgun (WGS) entry which is preliminary data.</text>
</comment>
<dbReference type="RefSeq" id="WP_264363679.1">
    <property type="nucleotide sequence ID" value="NZ_CP128207.1"/>
</dbReference>
<name>A0AAP5XSL7_CITFR</name>
<evidence type="ECO:0000313" key="2">
    <source>
        <dbReference type="Proteomes" id="UP001278087"/>
    </source>
</evidence>
<gene>
    <name evidence="1" type="primary">timP</name>
    <name evidence="1" type="ORF">RYZ67_05575</name>
</gene>
<accession>A0AAP5XSL7</accession>
<dbReference type="NCBIfam" id="NF040796">
    <property type="entry name" value="toxic_TimP"/>
    <property type="match status" value="1"/>
</dbReference>
<organism evidence="1 2">
    <name type="scientific">Citrobacter freundii</name>
    <dbReference type="NCBI Taxonomy" id="546"/>
    <lineage>
        <taxon>Bacteria</taxon>
        <taxon>Pseudomonadati</taxon>
        <taxon>Pseudomonadota</taxon>
        <taxon>Gammaproteobacteria</taxon>
        <taxon>Enterobacterales</taxon>
        <taxon>Enterobacteriaceae</taxon>
        <taxon>Citrobacter</taxon>
        <taxon>Citrobacter freundii complex</taxon>
    </lineage>
</organism>
<dbReference type="AlphaFoldDB" id="A0AAP5XSL7"/>
<evidence type="ECO:0000313" key="1">
    <source>
        <dbReference type="EMBL" id="MDW2757951.1"/>
    </source>
</evidence>
<proteinExistence type="predicted"/>
<sequence length="38" mass="4166">MKIRYFCIVLVVSGALCLHGDQSYSGNSTRMTLSAQSK</sequence>
<dbReference type="EMBL" id="JAWPBU010000003">
    <property type="protein sequence ID" value="MDW2757951.1"/>
    <property type="molecule type" value="Genomic_DNA"/>
</dbReference>
<reference evidence="1" key="1">
    <citation type="submission" date="2023-10" db="EMBL/GenBank/DDBJ databases">
        <title>Fecal carriage and genetic characteristics of carbapenem-resistant Enterobacterales among healthy adults from four provinces of China.</title>
        <authorList>
            <person name="Li Y."/>
            <person name="Zhang R."/>
        </authorList>
    </citation>
    <scope>NUCLEOTIDE SEQUENCE</scope>
    <source>
        <strain evidence="1">HN-136</strain>
    </source>
</reference>